<proteinExistence type="predicted"/>
<evidence type="ECO:0000313" key="1">
    <source>
        <dbReference type="EMBL" id="CAG8852010.1"/>
    </source>
</evidence>
<comment type="caution">
    <text evidence="1">The sequence shown here is derived from an EMBL/GenBank/DDBJ whole genome shotgun (WGS) entry which is preliminary data.</text>
</comment>
<feature type="non-terminal residue" evidence="1">
    <location>
        <position position="1"/>
    </location>
</feature>
<protein>
    <submittedName>
        <fullName evidence="1">16753_t:CDS:1</fullName>
    </submittedName>
</protein>
<accession>A0ABN7XAP2</accession>
<organism evidence="1 2">
    <name type="scientific">Gigaspora margarita</name>
    <dbReference type="NCBI Taxonomy" id="4874"/>
    <lineage>
        <taxon>Eukaryota</taxon>
        <taxon>Fungi</taxon>
        <taxon>Fungi incertae sedis</taxon>
        <taxon>Mucoromycota</taxon>
        <taxon>Glomeromycotina</taxon>
        <taxon>Glomeromycetes</taxon>
        <taxon>Diversisporales</taxon>
        <taxon>Gigasporaceae</taxon>
        <taxon>Gigaspora</taxon>
    </lineage>
</organism>
<reference evidence="1 2" key="1">
    <citation type="submission" date="2021-06" db="EMBL/GenBank/DDBJ databases">
        <authorList>
            <person name="Kallberg Y."/>
            <person name="Tangrot J."/>
            <person name="Rosling A."/>
        </authorList>
    </citation>
    <scope>NUCLEOTIDE SEQUENCE [LARGE SCALE GENOMIC DNA]</scope>
    <source>
        <strain evidence="1 2">120-4 pot B 10/14</strain>
    </source>
</reference>
<gene>
    <name evidence="1" type="ORF">GMARGA_LOCUS41023</name>
</gene>
<dbReference type="Proteomes" id="UP000789901">
    <property type="component" value="Unassembled WGS sequence"/>
</dbReference>
<sequence length="96" mass="11507">PITTIDRTNFTISEHLNDIVNKQRFKNKTNKKFLSDLEIERLLNKLNIIDPSSAYRWCQSFKSESDIEIIESKIKDLDQFIHKQLIPKFKNVFNYF</sequence>
<dbReference type="EMBL" id="CAJVQB010109168">
    <property type="protein sequence ID" value="CAG8852010.1"/>
    <property type="molecule type" value="Genomic_DNA"/>
</dbReference>
<name>A0ABN7XAP2_GIGMA</name>
<evidence type="ECO:0000313" key="2">
    <source>
        <dbReference type="Proteomes" id="UP000789901"/>
    </source>
</evidence>
<keyword evidence="2" id="KW-1185">Reference proteome</keyword>